<dbReference type="SUPFAM" id="SSF56281">
    <property type="entry name" value="Metallo-hydrolase/oxidoreductase"/>
    <property type="match status" value="1"/>
</dbReference>
<sequence>MKITKFGHCCLLIEEGNLRILTDPGNYSTSQNDAKNIDVVLITHEHQDHLHLDSLKTILVNNPKAKIVTNHSVGNLLAKEGIRYVFLEDGQILEEKGISIEAFGKKHAVMHSAIPQTENTGYFIANKFFYPGDAFTNPRKPIEILALPVAGPWLRLSDGIEYAKELKPKICFPVHDGMLKSIGSTNKLPSVVLEPLGIKFIVPELNKKTDY</sequence>
<evidence type="ECO:0000313" key="1">
    <source>
        <dbReference type="EMBL" id="KKU91457.1"/>
    </source>
</evidence>
<name>A0A0G1UBG3_9BACT</name>
<protein>
    <submittedName>
        <fullName evidence="1">Beta-lactamase-like protein</fullName>
    </submittedName>
</protein>
<reference evidence="1 2" key="1">
    <citation type="journal article" date="2015" name="Nature">
        <title>rRNA introns, odd ribosomes, and small enigmatic genomes across a large radiation of phyla.</title>
        <authorList>
            <person name="Brown C.T."/>
            <person name="Hug L.A."/>
            <person name="Thomas B.C."/>
            <person name="Sharon I."/>
            <person name="Castelle C.J."/>
            <person name="Singh A."/>
            <person name="Wilkins M.J."/>
            <person name="Williams K.H."/>
            <person name="Banfield J.F."/>
        </authorList>
    </citation>
    <scope>NUCLEOTIDE SEQUENCE [LARGE SCALE GENOMIC DNA]</scope>
</reference>
<dbReference type="Proteomes" id="UP000034956">
    <property type="component" value="Unassembled WGS sequence"/>
</dbReference>
<proteinExistence type="predicted"/>
<evidence type="ECO:0000313" key="2">
    <source>
        <dbReference type="Proteomes" id="UP000034956"/>
    </source>
</evidence>
<accession>A0A0G1UBG3</accession>
<dbReference type="InterPro" id="IPR036866">
    <property type="entry name" value="RibonucZ/Hydroxyglut_hydro"/>
</dbReference>
<dbReference type="InterPro" id="IPR050114">
    <property type="entry name" value="UPF0173_UPF0282_UlaG_hydrolase"/>
</dbReference>
<gene>
    <name evidence="1" type="ORF">UY23_C0001G0063</name>
</gene>
<organism evidence="1 2">
    <name type="scientific">Candidatus Jorgensenbacteria bacterium GW2011_GWA1_48_11</name>
    <dbReference type="NCBI Taxonomy" id="1618660"/>
    <lineage>
        <taxon>Bacteria</taxon>
        <taxon>Candidatus Joergenseniibacteriota</taxon>
    </lineage>
</organism>
<comment type="caution">
    <text evidence="1">The sequence shown here is derived from an EMBL/GenBank/DDBJ whole genome shotgun (WGS) entry which is preliminary data.</text>
</comment>
<dbReference type="Pfam" id="PF13483">
    <property type="entry name" value="Lactamase_B_3"/>
    <property type="match status" value="1"/>
</dbReference>
<dbReference type="AlphaFoldDB" id="A0A0G1UBG3"/>
<dbReference type="PANTHER" id="PTHR43546:SF3">
    <property type="entry name" value="UPF0173 METAL-DEPENDENT HYDROLASE MJ1163"/>
    <property type="match status" value="1"/>
</dbReference>
<dbReference type="Gene3D" id="3.60.15.10">
    <property type="entry name" value="Ribonuclease Z/Hydroxyacylglutathione hydrolase-like"/>
    <property type="match status" value="1"/>
</dbReference>
<dbReference type="PANTHER" id="PTHR43546">
    <property type="entry name" value="UPF0173 METAL-DEPENDENT HYDROLASE MJ1163-RELATED"/>
    <property type="match status" value="1"/>
</dbReference>
<dbReference type="EMBL" id="LCPF01000001">
    <property type="protein sequence ID" value="KKU91457.1"/>
    <property type="molecule type" value="Genomic_DNA"/>
</dbReference>